<name>F4CY27_PSEUX</name>
<dbReference type="EMBL" id="CP002593">
    <property type="protein sequence ID" value="AEA24268.1"/>
    <property type="molecule type" value="Genomic_DNA"/>
</dbReference>
<feature type="region of interest" description="Disordered" evidence="2">
    <location>
        <begin position="159"/>
        <end position="183"/>
    </location>
</feature>
<organism evidence="4 5">
    <name type="scientific">Pseudonocardia dioxanivorans (strain ATCC 55486 / DSM 44775 / JCM 13855 / CB1190)</name>
    <dbReference type="NCBI Taxonomy" id="675635"/>
    <lineage>
        <taxon>Bacteria</taxon>
        <taxon>Bacillati</taxon>
        <taxon>Actinomycetota</taxon>
        <taxon>Actinomycetes</taxon>
        <taxon>Pseudonocardiales</taxon>
        <taxon>Pseudonocardiaceae</taxon>
        <taxon>Pseudonocardia</taxon>
    </lineage>
</organism>
<keyword evidence="5" id="KW-1185">Reference proteome</keyword>
<dbReference type="Proteomes" id="UP000007809">
    <property type="component" value="Chromosome"/>
</dbReference>
<dbReference type="RefSeq" id="WP_013674199.1">
    <property type="nucleotide sequence ID" value="NC_015312.1"/>
</dbReference>
<evidence type="ECO:0000259" key="3">
    <source>
        <dbReference type="Pfam" id="PF08327"/>
    </source>
</evidence>
<dbReference type="InterPro" id="IPR023393">
    <property type="entry name" value="START-like_dom_sf"/>
</dbReference>
<proteinExistence type="inferred from homology"/>
<protein>
    <submittedName>
        <fullName evidence="4">Activator of Hsp90 ATPase 1 family protein</fullName>
    </submittedName>
</protein>
<dbReference type="AlphaFoldDB" id="F4CY27"/>
<dbReference type="Gene3D" id="3.30.530.20">
    <property type="match status" value="1"/>
</dbReference>
<sequence length="183" mass="19870">MARPDPGDRRTLTLRRTYPDPVEEVWAAFTDPARLARWFGSYTGTGRPGGTVELTITGEVDAGGAVADPVTVTIHECAPPHRLVVEVPDPDGQAWHIEVDLAPAGGGTNLVFTQRLTPGLGAADVEAGWNWYLDRLEASLHGTEMPDWSAYAPRLNVPRQAAPAGPRPRHPADIRLRTSPRRS</sequence>
<evidence type="ECO:0000256" key="2">
    <source>
        <dbReference type="SAM" id="MobiDB-lite"/>
    </source>
</evidence>
<dbReference type="Pfam" id="PF08327">
    <property type="entry name" value="AHSA1"/>
    <property type="match status" value="1"/>
</dbReference>
<reference evidence="4 5" key="1">
    <citation type="journal article" date="2011" name="J. Bacteriol.">
        <title>Genome sequence of the 1,4-dioxane-degrading Pseudonocardia dioxanivorans strain CB1190.</title>
        <authorList>
            <person name="Sales C.M."/>
            <person name="Mahendra S."/>
            <person name="Grostern A."/>
            <person name="Parales R.E."/>
            <person name="Goodwin L.A."/>
            <person name="Woyke T."/>
            <person name="Nolan M."/>
            <person name="Lapidus A."/>
            <person name="Chertkov O."/>
            <person name="Ovchinnikova G."/>
            <person name="Sczyrba A."/>
            <person name="Alvarez-Cohen L."/>
        </authorList>
    </citation>
    <scope>NUCLEOTIDE SEQUENCE [LARGE SCALE GENOMIC DNA]</scope>
    <source>
        <strain evidence="5">ATCC 55486 / DSM 44775 / JCM 13855 / CB1190</strain>
    </source>
</reference>
<dbReference type="eggNOG" id="COG3832">
    <property type="taxonomic scope" value="Bacteria"/>
</dbReference>
<feature type="domain" description="Activator of Hsp90 ATPase homologue 1/2-like C-terminal" evidence="3">
    <location>
        <begin position="21"/>
        <end position="140"/>
    </location>
</feature>
<dbReference type="KEGG" id="pdx:Psed_2043"/>
<gene>
    <name evidence="4" type="ordered locus">Psed_2043</name>
</gene>
<dbReference type="STRING" id="675635.Psed_2043"/>
<comment type="similarity">
    <text evidence="1">Belongs to the AHA1 family.</text>
</comment>
<dbReference type="SUPFAM" id="SSF55961">
    <property type="entry name" value="Bet v1-like"/>
    <property type="match status" value="1"/>
</dbReference>
<dbReference type="InterPro" id="IPR013538">
    <property type="entry name" value="ASHA1/2-like_C"/>
</dbReference>
<dbReference type="OrthoDB" id="8117292at2"/>
<evidence type="ECO:0000256" key="1">
    <source>
        <dbReference type="ARBA" id="ARBA00006817"/>
    </source>
</evidence>
<dbReference type="CDD" id="cd08899">
    <property type="entry name" value="SRPBCC_CalC_Aha1-like_6"/>
    <property type="match status" value="1"/>
</dbReference>
<accession>F4CY27</accession>
<evidence type="ECO:0000313" key="4">
    <source>
        <dbReference type="EMBL" id="AEA24268.1"/>
    </source>
</evidence>
<dbReference type="HOGENOM" id="CLU_108923_3_3_11"/>
<evidence type="ECO:0000313" key="5">
    <source>
        <dbReference type="Proteomes" id="UP000007809"/>
    </source>
</evidence>